<organism evidence="2 3">
    <name type="scientific">Sinanodonta woodiana</name>
    <name type="common">Chinese pond mussel</name>
    <name type="synonym">Anodonta woodiana</name>
    <dbReference type="NCBI Taxonomy" id="1069815"/>
    <lineage>
        <taxon>Eukaryota</taxon>
        <taxon>Metazoa</taxon>
        <taxon>Spiralia</taxon>
        <taxon>Lophotrochozoa</taxon>
        <taxon>Mollusca</taxon>
        <taxon>Bivalvia</taxon>
        <taxon>Autobranchia</taxon>
        <taxon>Heteroconchia</taxon>
        <taxon>Palaeoheterodonta</taxon>
        <taxon>Unionida</taxon>
        <taxon>Unionoidea</taxon>
        <taxon>Unionidae</taxon>
        <taxon>Unioninae</taxon>
        <taxon>Sinanodonta</taxon>
    </lineage>
</organism>
<keyword evidence="3" id="KW-1185">Reference proteome</keyword>
<sequence>MKFLQCLFTGEEDVNKSTVEHTVKMHEKFADIGVLVKDSMLDHPKKRKALIDCHAKTQDFSSWSVTCVLLEKKHGTLRLYIAYCKLNNITLFDAYPVLRMDNLLVFEKIGYGSYLRQI</sequence>
<dbReference type="Gene3D" id="3.10.10.10">
    <property type="entry name" value="HIV Type 1 Reverse Transcriptase, subunit A, domain 1"/>
    <property type="match status" value="1"/>
</dbReference>
<dbReference type="AlphaFoldDB" id="A0ABD3UCX5"/>
<dbReference type="EMBL" id="JBJQND010000016">
    <property type="protein sequence ID" value="KAL3847364.1"/>
    <property type="molecule type" value="Genomic_DNA"/>
</dbReference>
<dbReference type="SUPFAM" id="SSF56672">
    <property type="entry name" value="DNA/RNA polymerases"/>
    <property type="match status" value="1"/>
</dbReference>
<name>A0ABD3UCX5_SINWO</name>
<dbReference type="Proteomes" id="UP001634394">
    <property type="component" value="Unassembled WGS sequence"/>
</dbReference>
<proteinExistence type="predicted"/>
<protein>
    <submittedName>
        <fullName evidence="2">Uncharacterized protein</fullName>
    </submittedName>
</protein>
<gene>
    <name evidence="1" type="ORF">ACJMK2_018252</name>
    <name evidence="2" type="ORF">ACJMK2_018279</name>
</gene>
<evidence type="ECO:0000313" key="1">
    <source>
        <dbReference type="EMBL" id="KAL3847337.1"/>
    </source>
</evidence>
<dbReference type="EMBL" id="JBJQND010000016">
    <property type="protein sequence ID" value="KAL3847337.1"/>
    <property type="molecule type" value="Genomic_DNA"/>
</dbReference>
<dbReference type="InterPro" id="IPR043502">
    <property type="entry name" value="DNA/RNA_pol_sf"/>
</dbReference>
<accession>A0ABD3UCX5</accession>
<evidence type="ECO:0000313" key="3">
    <source>
        <dbReference type="Proteomes" id="UP001634394"/>
    </source>
</evidence>
<reference evidence="2 3" key="1">
    <citation type="submission" date="2024-11" db="EMBL/GenBank/DDBJ databases">
        <title>Chromosome-level genome assembly of the freshwater bivalve Anodonta woodiana.</title>
        <authorList>
            <person name="Chen X."/>
        </authorList>
    </citation>
    <scope>NUCLEOTIDE SEQUENCE [LARGE SCALE GENOMIC DNA]</scope>
    <source>
        <strain evidence="2">MN2024</strain>
        <tissue evidence="2">Gills</tissue>
    </source>
</reference>
<comment type="caution">
    <text evidence="2">The sequence shown here is derived from an EMBL/GenBank/DDBJ whole genome shotgun (WGS) entry which is preliminary data.</text>
</comment>
<evidence type="ECO:0000313" key="2">
    <source>
        <dbReference type="EMBL" id="KAL3847364.1"/>
    </source>
</evidence>